<dbReference type="NCBIfam" id="NF008388">
    <property type="entry name" value="PRK11186.1"/>
    <property type="match status" value="1"/>
</dbReference>
<evidence type="ECO:0000313" key="8">
    <source>
        <dbReference type="EMBL" id="AFH92065.1"/>
    </source>
</evidence>
<dbReference type="GO" id="GO:0006508">
    <property type="term" value="P:proteolysis"/>
    <property type="evidence" value="ECO:0007669"/>
    <property type="project" value="UniProtKB-KW"/>
</dbReference>
<dbReference type="GO" id="GO:0007165">
    <property type="term" value="P:signal transduction"/>
    <property type="evidence" value="ECO:0007669"/>
    <property type="project" value="TreeGrafter"/>
</dbReference>
<dbReference type="SUPFAM" id="SSF52096">
    <property type="entry name" value="ClpP/crotonase"/>
    <property type="match status" value="1"/>
</dbReference>
<feature type="chain" id="PRO_5007303558" evidence="6">
    <location>
        <begin position="22"/>
        <end position="680"/>
    </location>
</feature>
<dbReference type="SMART" id="SM00228">
    <property type="entry name" value="PDZ"/>
    <property type="match status" value="1"/>
</dbReference>
<dbReference type="InterPro" id="IPR004447">
    <property type="entry name" value="Peptidase_S41A"/>
</dbReference>
<dbReference type="KEGG" id="psi:S70_00825"/>
<evidence type="ECO:0000256" key="4">
    <source>
        <dbReference type="ARBA" id="ARBA00022825"/>
    </source>
</evidence>
<feature type="domain" description="PDZ" evidence="7">
    <location>
        <begin position="240"/>
        <end position="310"/>
    </location>
</feature>
<dbReference type="Proteomes" id="UP000005012">
    <property type="component" value="Chromosome"/>
</dbReference>
<dbReference type="Pfam" id="PF03572">
    <property type="entry name" value="Peptidase_S41"/>
    <property type="match status" value="1"/>
</dbReference>
<evidence type="ECO:0000259" key="7">
    <source>
        <dbReference type="PROSITE" id="PS50106"/>
    </source>
</evidence>
<organism evidence="8 9">
    <name type="scientific">Providencia stuartii (strain MRSN 2154)</name>
    <dbReference type="NCBI Taxonomy" id="1157951"/>
    <lineage>
        <taxon>Bacteria</taxon>
        <taxon>Pseudomonadati</taxon>
        <taxon>Pseudomonadota</taxon>
        <taxon>Gammaproteobacteria</taxon>
        <taxon>Enterobacterales</taxon>
        <taxon>Morganellaceae</taxon>
        <taxon>Providencia</taxon>
    </lineage>
</organism>
<evidence type="ECO:0000313" key="9">
    <source>
        <dbReference type="Proteomes" id="UP000005012"/>
    </source>
</evidence>
<evidence type="ECO:0000256" key="5">
    <source>
        <dbReference type="RuleBase" id="RU004404"/>
    </source>
</evidence>
<dbReference type="CDD" id="cd06782">
    <property type="entry name" value="cpPDZ_CPP-like"/>
    <property type="match status" value="1"/>
</dbReference>
<dbReference type="InterPro" id="IPR036034">
    <property type="entry name" value="PDZ_sf"/>
</dbReference>
<dbReference type="AlphaFoldDB" id="A0A140NG23"/>
<dbReference type="Pfam" id="PF00595">
    <property type="entry name" value="PDZ"/>
    <property type="match status" value="1"/>
</dbReference>
<dbReference type="PROSITE" id="PS50106">
    <property type="entry name" value="PDZ"/>
    <property type="match status" value="1"/>
</dbReference>
<feature type="signal peptide" evidence="6">
    <location>
        <begin position="1"/>
        <end position="21"/>
    </location>
</feature>
<dbReference type="RefSeq" id="WP_004920397.1">
    <property type="nucleotide sequence ID" value="NC_017731.1"/>
</dbReference>
<comment type="similarity">
    <text evidence="1 5">Belongs to the peptidase S41A family.</text>
</comment>
<evidence type="ECO:0000256" key="2">
    <source>
        <dbReference type="ARBA" id="ARBA00022670"/>
    </source>
</evidence>
<dbReference type="NCBIfam" id="TIGR00225">
    <property type="entry name" value="prc"/>
    <property type="match status" value="1"/>
</dbReference>
<dbReference type="GeneID" id="93519098"/>
<dbReference type="EMBL" id="CP003488">
    <property type="protein sequence ID" value="AFH92065.1"/>
    <property type="molecule type" value="Genomic_DNA"/>
</dbReference>
<dbReference type="FunFam" id="2.30.42.10:FF:000083">
    <property type="entry name" value="Tail-specific protease"/>
    <property type="match status" value="1"/>
</dbReference>
<dbReference type="InterPro" id="IPR029045">
    <property type="entry name" value="ClpP/crotonase-like_dom_sf"/>
</dbReference>
<dbReference type="SMART" id="SM00245">
    <property type="entry name" value="TSPc"/>
    <property type="match status" value="1"/>
</dbReference>
<gene>
    <name evidence="8" type="ordered locus">S70_00825</name>
</gene>
<dbReference type="PANTHER" id="PTHR32060:SF22">
    <property type="entry name" value="CARBOXYL-TERMINAL-PROCESSING PEPTIDASE 3, CHLOROPLASTIC"/>
    <property type="match status" value="1"/>
</dbReference>
<dbReference type="Gene3D" id="2.30.42.10">
    <property type="match status" value="1"/>
</dbReference>
<dbReference type="InterPro" id="IPR020992">
    <property type="entry name" value="Tail_Prtase_C"/>
</dbReference>
<dbReference type="SUPFAM" id="SSF50156">
    <property type="entry name" value="PDZ domain-like"/>
    <property type="match status" value="1"/>
</dbReference>
<evidence type="ECO:0000256" key="3">
    <source>
        <dbReference type="ARBA" id="ARBA00022801"/>
    </source>
</evidence>
<dbReference type="PATRIC" id="fig|1157951.4.peg.167"/>
<dbReference type="OrthoDB" id="9812068at2"/>
<reference evidence="8 9" key="1">
    <citation type="journal article" date="2012" name="J. Bacteriol.">
        <title>Complete Genome Sequence of Providencia stuartii Clinical Isolate MRSN 2154.</title>
        <authorList>
            <person name="Clifford R.J."/>
            <person name="Hang J."/>
            <person name="Riley M.C."/>
            <person name="Onmus-Leone F."/>
            <person name="Kuschner R.A."/>
            <person name="Lesho E.P."/>
            <person name="Waterman P.E."/>
        </authorList>
    </citation>
    <scope>NUCLEOTIDE SEQUENCE [LARGE SCALE GENOMIC DNA]</scope>
    <source>
        <strain evidence="8 9">MRSN 2154</strain>
    </source>
</reference>
<reference evidence="9" key="2">
    <citation type="submission" date="2012-04" db="EMBL/GenBank/DDBJ databases">
        <title>Complete genome sequence of Providencia stuartii clinical isolate MRSN 2154.</title>
        <authorList>
            <person name="Clifford R.J."/>
            <person name="Hang J."/>
            <person name="Riley M.C."/>
            <person name="Onmus-Leone F."/>
            <person name="Kuschner R.A."/>
            <person name="Lesho E.P."/>
            <person name="Waterman P.E."/>
        </authorList>
    </citation>
    <scope>NUCLEOTIDE SEQUENCE [LARGE SCALE GENOMIC DNA]</scope>
    <source>
        <strain evidence="9">MRSN 2154</strain>
    </source>
</reference>
<dbReference type="HOGENOM" id="CLU_016199_1_0_6"/>
<dbReference type="PANTHER" id="PTHR32060">
    <property type="entry name" value="TAIL-SPECIFIC PROTEASE"/>
    <property type="match status" value="1"/>
</dbReference>
<dbReference type="GO" id="GO:0030288">
    <property type="term" value="C:outer membrane-bounded periplasmic space"/>
    <property type="evidence" value="ECO:0007669"/>
    <property type="project" value="TreeGrafter"/>
</dbReference>
<dbReference type="EC" id="3.4.21.102" evidence="8"/>
<name>A0A140NG23_PROSM</name>
<keyword evidence="4 5" id="KW-0720">Serine protease</keyword>
<evidence type="ECO:0000256" key="1">
    <source>
        <dbReference type="ARBA" id="ARBA00009179"/>
    </source>
</evidence>
<protein>
    <submittedName>
        <fullName evidence="8">Carboxy-terminal protease</fullName>
        <ecNumber evidence="8">3.4.21.102</ecNumber>
    </submittedName>
</protein>
<dbReference type="CDD" id="cd07560">
    <property type="entry name" value="Peptidase_S41_CPP"/>
    <property type="match status" value="1"/>
</dbReference>
<accession>A0A140NG23</accession>
<sequence>MNKLLKIALVVSVATFGSAIANPQAVTQFTAAQLPVLKQDTQHGTVSERVTSRFTRSHYRQFDLDKAFSGKIFDRYLNMLDYGHNVLLQSDVDEYAKDKAKVGEWLENGKLDTFYDLYNLSQKRRFERFQYALARLEQPMNFDANDFIEVDRSKMPWPKDKQELDKLWDQKVRYDWLNLKLSGKDDKEIKEKLTKRYNFALRRLTQGQSEDVFQLIMNAFAREIDPHTSYLSPRNTEQFNSEMSLSLEGIGAVLQQDDENTVINSLVAGGPAAKSKELKVGDKIIGVGQTGKPMVDVVGWRLDDVVALIKGPKGSKVRLEVVSDTKGAKPHVVTIVREQIRLEDRAVKLNIKKVGNEKVAVLDIPGFYVGLTNDVKTQLQKIAKDNVSALVIDLRGNGGGALTEAVSLSGLFIPKGPIVQVRDNNGQVRQDADDDDVIYYKGPLVVLVDRFSASASEIFAAAMQDYGRALIVGEPTFGKGTVQQHRSLSRVYDQMLKPDWPALGSVQYTIQKFYRVNGGSTQRKGVTPDIVMPTGQDPAETGESFEDNALPWDSIPPANYSKVGDVTSDLSDLKTKHLARISQDTEFKYIDEDIAHYKANKESKNLISLNYAQRLKEDNEIEATKLKRINERNAKEGKPLLKSIDDLPKDYEGPDPYLDETVKIAIDLANPDTHLLPNKK</sequence>
<dbReference type="InterPro" id="IPR040573">
    <property type="entry name" value="TSP_N"/>
</dbReference>
<dbReference type="Gene3D" id="3.30.750.44">
    <property type="match status" value="1"/>
</dbReference>
<keyword evidence="2 5" id="KW-0645">Protease</keyword>
<dbReference type="InterPro" id="IPR001478">
    <property type="entry name" value="PDZ"/>
</dbReference>
<dbReference type="InterPro" id="IPR005151">
    <property type="entry name" value="Tail-specific_protease"/>
</dbReference>
<keyword evidence="6" id="KW-0732">Signal</keyword>
<dbReference type="GO" id="GO:0004252">
    <property type="term" value="F:serine-type endopeptidase activity"/>
    <property type="evidence" value="ECO:0007669"/>
    <property type="project" value="UniProtKB-EC"/>
</dbReference>
<dbReference type="Pfam" id="PF11818">
    <property type="entry name" value="DUF3340"/>
    <property type="match status" value="1"/>
</dbReference>
<dbReference type="Gene3D" id="3.90.226.10">
    <property type="entry name" value="2-enoyl-CoA Hydratase, Chain A, domain 1"/>
    <property type="match status" value="1"/>
</dbReference>
<proteinExistence type="inferred from homology"/>
<dbReference type="Pfam" id="PF17804">
    <property type="entry name" value="TSP_NTD"/>
    <property type="match status" value="1"/>
</dbReference>
<evidence type="ECO:0000256" key="6">
    <source>
        <dbReference type="SAM" id="SignalP"/>
    </source>
</evidence>
<keyword evidence="3 5" id="KW-0378">Hydrolase</keyword>